<evidence type="ECO:0000313" key="2">
    <source>
        <dbReference type="Proteomes" id="UP000593601"/>
    </source>
</evidence>
<dbReference type="EMBL" id="CP063304">
    <property type="protein sequence ID" value="QOV19230.1"/>
    <property type="molecule type" value="Genomic_DNA"/>
</dbReference>
<dbReference type="Proteomes" id="UP000593601">
    <property type="component" value="Chromosome"/>
</dbReference>
<sequence>MDQDNRALWKERIQEQASSGMSMAAWCRQNHIKKSTFYYWKKRLHIESREIQPVAPQFAKLELPASPVPSGTTVMMDLFVKDARHIYLACGATDFRKQSAGLAAIVNMQFELDPFINEYVFLFCNRKRNAIKVLRYDSNGFILANKKLLDGMKFQWPKDPSEVKEISYQQVQWLLQGLEIEQKRALHPVKMDAKSTCF</sequence>
<protein>
    <submittedName>
        <fullName evidence="1">IS66 family insertion sequence element accessory protein TnpB</fullName>
    </submittedName>
</protein>
<dbReference type="Pfam" id="PF05717">
    <property type="entry name" value="TnpB_IS66"/>
    <property type="match status" value="1"/>
</dbReference>
<dbReference type="KEGG" id="bliq:INP51_14985"/>
<dbReference type="InterPro" id="IPR008878">
    <property type="entry name" value="Transposase_IS66_Orf2"/>
</dbReference>
<proteinExistence type="predicted"/>
<dbReference type="PANTHER" id="PTHR36455">
    <property type="match status" value="1"/>
</dbReference>
<name>A0A7M2RIR1_9FIRM</name>
<dbReference type="RefSeq" id="WP_193735577.1">
    <property type="nucleotide sequence ID" value="NZ_CP063304.1"/>
</dbReference>
<dbReference type="PANTHER" id="PTHR36455:SF1">
    <property type="entry name" value="BLR8292 PROTEIN"/>
    <property type="match status" value="1"/>
</dbReference>
<reference evidence="1 2" key="1">
    <citation type="submission" date="2020-10" db="EMBL/GenBank/DDBJ databases">
        <title>Blautia liquoris sp.nov., isolated from the mud in a fermentation cellar used for the production of Chinese strong-flavoured liquor.</title>
        <authorList>
            <person name="Lu L."/>
        </authorList>
    </citation>
    <scope>NUCLEOTIDE SEQUENCE [LARGE SCALE GENOMIC DNA]</scope>
    <source>
        <strain evidence="1 2">LZLJ-3</strain>
    </source>
</reference>
<keyword evidence="2" id="KW-1185">Reference proteome</keyword>
<evidence type="ECO:0000313" key="1">
    <source>
        <dbReference type="EMBL" id="QOV19230.1"/>
    </source>
</evidence>
<organism evidence="1 2">
    <name type="scientific">Blautia liquoris</name>
    <dbReference type="NCBI Taxonomy" id="2779518"/>
    <lineage>
        <taxon>Bacteria</taxon>
        <taxon>Bacillati</taxon>
        <taxon>Bacillota</taxon>
        <taxon>Clostridia</taxon>
        <taxon>Lachnospirales</taxon>
        <taxon>Lachnospiraceae</taxon>
        <taxon>Blautia</taxon>
    </lineage>
</organism>
<dbReference type="AlphaFoldDB" id="A0A7M2RIR1"/>
<dbReference type="NCBIfam" id="NF047593">
    <property type="entry name" value="IS66_ISAeme5_TnpA"/>
    <property type="match status" value="1"/>
</dbReference>
<gene>
    <name evidence="1" type="primary">tnpB</name>
    <name evidence="1" type="ORF">INP51_14985</name>
</gene>
<dbReference type="NCBIfam" id="NF033819">
    <property type="entry name" value="IS66_TnpB"/>
    <property type="match status" value="1"/>
</dbReference>
<accession>A0A7M2RIR1</accession>